<name>A0AA40GAB9_9HYME</name>
<comment type="caution">
    <text evidence="2">The sequence shown here is derived from an EMBL/GenBank/DDBJ whole genome shotgun (WGS) entry which is preliminary data.</text>
</comment>
<gene>
    <name evidence="2" type="ORF">K0M31_011218</name>
</gene>
<feature type="region of interest" description="Disordered" evidence="1">
    <location>
        <begin position="1"/>
        <end position="25"/>
    </location>
</feature>
<organism evidence="2 3">
    <name type="scientific">Melipona bicolor</name>
    <dbReference type="NCBI Taxonomy" id="60889"/>
    <lineage>
        <taxon>Eukaryota</taxon>
        <taxon>Metazoa</taxon>
        <taxon>Ecdysozoa</taxon>
        <taxon>Arthropoda</taxon>
        <taxon>Hexapoda</taxon>
        <taxon>Insecta</taxon>
        <taxon>Pterygota</taxon>
        <taxon>Neoptera</taxon>
        <taxon>Endopterygota</taxon>
        <taxon>Hymenoptera</taxon>
        <taxon>Apocrita</taxon>
        <taxon>Aculeata</taxon>
        <taxon>Apoidea</taxon>
        <taxon>Anthophila</taxon>
        <taxon>Apidae</taxon>
        <taxon>Melipona</taxon>
    </lineage>
</organism>
<reference evidence="2" key="1">
    <citation type="submission" date="2021-10" db="EMBL/GenBank/DDBJ databases">
        <title>Melipona bicolor Genome sequencing and assembly.</title>
        <authorList>
            <person name="Araujo N.S."/>
            <person name="Arias M.C."/>
        </authorList>
    </citation>
    <scope>NUCLEOTIDE SEQUENCE</scope>
    <source>
        <strain evidence="2">USP_2M_L1-L4_2017</strain>
        <tissue evidence="2">Whole body</tissue>
    </source>
</reference>
<dbReference type="Proteomes" id="UP001177670">
    <property type="component" value="Unassembled WGS sequence"/>
</dbReference>
<evidence type="ECO:0000313" key="2">
    <source>
        <dbReference type="EMBL" id="KAK1133407.1"/>
    </source>
</evidence>
<proteinExistence type="predicted"/>
<accession>A0AA40GAB9</accession>
<evidence type="ECO:0000256" key="1">
    <source>
        <dbReference type="SAM" id="MobiDB-lite"/>
    </source>
</evidence>
<dbReference type="AlphaFoldDB" id="A0AA40GAB9"/>
<protein>
    <submittedName>
        <fullName evidence="2">Uncharacterized protein</fullName>
    </submittedName>
</protein>
<evidence type="ECO:0000313" key="3">
    <source>
        <dbReference type="Proteomes" id="UP001177670"/>
    </source>
</evidence>
<feature type="non-terminal residue" evidence="2">
    <location>
        <position position="1"/>
    </location>
</feature>
<sequence length="169" mass="19033">TDYPNLPGTRPTASTVKKEKRKNKKYLPVEKSSRVLRLRNVREKQGCADVDVDVETTGEYGSVVDVQRLEYEYRGQRGFFLPRRVKIPHSGEAPPIGPYCGSVAPVSANRGDRVKISLARFQTRHLLAQTAEKLRVDRENEENTDSVSFVRRLLPIESGTFDEMKLGGG</sequence>
<keyword evidence="3" id="KW-1185">Reference proteome</keyword>
<feature type="non-terminal residue" evidence="2">
    <location>
        <position position="169"/>
    </location>
</feature>
<dbReference type="EMBL" id="JAHYIQ010000003">
    <property type="protein sequence ID" value="KAK1133407.1"/>
    <property type="molecule type" value="Genomic_DNA"/>
</dbReference>